<keyword evidence="4" id="KW-0732">Signal</keyword>
<organism evidence="7 8">
    <name type="scientific">Trabulsiella guamensis ATCC 49490</name>
    <dbReference type="NCBI Taxonomy" id="1005994"/>
    <lineage>
        <taxon>Bacteria</taxon>
        <taxon>Pseudomonadati</taxon>
        <taxon>Pseudomonadota</taxon>
        <taxon>Gammaproteobacteria</taxon>
        <taxon>Enterobacterales</taxon>
        <taxon>Enterobacteriaceae</taxon>
        <taxon>Trabulsiella</taxon>
    </lineage>
</organism>
<proteinExistence type="inferred from homology"/>
<dbReference type="AlphaFoldDB" id="A0A085AGQ5"/>
<dbReference type="eggNOG" id="ENOG5032UJP">
    <property type="taxonomic scope" value="Bacteria"/>
</dbReference>
<evidence type="ECO:0000256" key="5">
    <source>
        <dbReference type="ARBA" id="ARBA00022764"/>
    </source>
</evidence>
<dbReference type="EMBL" id="JMTB01000040">
    <property type="protein sequence ID" value="KFC09400.1"/>
    <property type="molecule type" value="Genomic_DNA"/>
</dbReference>
<keyword evidence="8" id="KW-1185">Reference proteome</keyword>
<evidence type="ECO:0000256" key="6">
    <source>
        <dbReference type="ARBA" id="ARBA00023186"/>
    </source>
</evidence>
<reference evidence="8" key="1">
    <citation type="submission" date="2014-05" db="EMBL/GenBank/DDBJ databases">
        <title>ATOL: Assembling a taxonomically balanced genome-scale reconstruction of the evolutionary history of the Enterobacteriaceae.</title>
        <authorList>
            <person name="Plunkett G. III"/>
            <person name="Neeno-Eckwall E.C."/>
            <person name="Glasner J.D."/>
            <person name="Perna N.T."/>
        </authorList>
    </citation>
    <scope>NUCLEOTIDE SEQUENCE [LARGE SCALE GENOMIC DNA]</scope>
    <source>
        <strain evidence="8">ATCC 49490</strain>
    </source>
</reference>
<comment type="subcellular location">
    <subcellularLocation>
        <location evidence="1">Periplasm</location>
    </subcellularLocation>
</comment>
<dbReference type="InterPro" id="IPR053722">
    <property type="entry name" value="Curli_assembly_CsgC/AgfC"/>
</dbReference>
<protein>
    <recommendedName>
        <fullName evidence="3">Curli assembly protein CsgC</fullName>
    </recommendedName>
</protein>
<accession>A0A085AGQ5</accession>
<keyword evidence="6" id="KW-0143">Chaperone</keyword>
<comment type="caution">
    <text evidence="7">The sequence shown here is derived from an EMBL/GenBank/DDBJ whole genome shotgun (WGS) entry which is preliminary data.</text>
</comment>
<dbReference type="RefSeq" id="WP_038154527.1">
    <property type="nucleotide sequence ID" value="NZ_JMTB01000040.1"/>
</dbReference>
<comment type="similarity">
    <text evidence="2">Belongs to the CsgC/AgfC family.</text>
</comment>
<keyword evidence="5" id="KW-0574">Periplasm</keyword>
<evidence type="ECO:0000256" key="1">
    <source>
        <dbReference type="ARBA" id="ARBA00004418"/>
    </source>
</evidence>
<name>A0A085AGQ5_9ENTR</name>
<evidence type="ECO:0000313" key="7">
    <source>
        <dbReference type="EMBL" id="KFC09400.1"/>
    </source>
</evidence>
<evidence type="ECO:0000256" key="4">
    <source>
        <dbReference type="ARBA" id="ARBA00022729"/>
    </source>
</evidence>
<dbReference type="NCBIfam" id="NF007507">
    <property type="entry name" value="PRK10102.1"/>
    <property type="match status" value="1"/>
</dbReference>
<dbReference type="NCBIfam" id="NF041112">
    <property type="entry name" value="chap_CsgH_alph"/>
    <property type="match status" value="1"/>
</dbReference>
<evidence type="ECO:0000313" key="8">
    <source>
        <dbReference type="Proteomes" id="UP000028630"/>
    </source>
</evidence>
<dbReference type="OrthoDB" id="6629380at2"/>
<sequence>MHSLLLLAALSNQIAFDVAQQGGLTTIMPVVTLNQSCVCRVQVQTRREGQSGTSQIQQSKTLSLPANQAIELPQLRINLTPEDTVTVVVTVTDGQSLHLSQQWLSSNKI</sequence>
<dbReference type="GO" id="GO:0042597">
    <property type="term" value="C:periplasmic space"/>
    <property type="evidence" value="ECO:0007669"/>
    <property type="project" value="UniProtKB-SubCell"/>
</dbReference>
<evidence type="ECO:0000256" key="3">
    <source>
        <dbReference type="ARBA" id="ARBA00017442"/>
    </source>
</evidence>
<dbReference type="InterPro" id="IPR014491">
    <property type="entry name" value="Curli_production_prot_CsgC"/>
</dbReference>
<dbReference type="InterPro" id="IPR047726">
    <property type="entry name" value="CsgH_dom"/>
</dbReference>
<dbReference type="Gene3D" id="2.60.40.2420">
    <property type="match status" value="1"/>
</dbReference>
<dbReference type="Proteomes" id="UP000028630">
    <property type="component" value="Unassembled WGS sequence"/>
</dbReference>
<evidence type="ECO:0000256" key="2">
    <source>
        <dbReference type="ARBA" id="ARBA00006329"/>
    </source>
</evidence>
<gene>
    <name evidence="7" type="primary">csgC</name>
    <name evidence="7" type="ORF">GTGU_00944</name>
</gene>
<dbReference type="Pfam" id="PF10610">
    <property type="entry name" value="Tafi-CsgC"/>
    <property type="match status" value="1"/>
</dbReference>